<dbReference type="Proteomes" id="UP000283509">
    <property type="component" value="Unassembled WGS sequence"/>
</dbReference>
<evidence type="ECO:0000256" key="1">
    <source>
        <dbReference type="SAM" id="MobiDB-lite"/>
    </source>
</evidence>
<feature type="compositionally biased region" description="Low complexity" evidence="1">
    <location>
        <begin position="226"/>
        <end position="237"/>
    </location>
</feature>
<reference evidence="3 4" key="1">
    <citation type="submission" date="2018-04" db="EMBL/GenBank/DDBJ databases">
        <authorList>
            <person name="Zhang X."/>
            <person name="Yuan J."/>
            <person name="Li F."/>
            <person name="Xiang J."/>
        </authorList>
    </citation>
    <scope>NUCLEOTIDE SEQUENCE [LARGE SCALE GENOMIC DNA]</scope>
    <source>
        <tissue evidence="3">Muscle</tissue>
    </source>
</reference>
<feature type="compositionally biased region" description="Basic residues" evidence="1">
    <location>
        <begin position="335"/>
        <end position="366"/>
    </location>
</feature>
<name>A0A423SRA6_PENVA</name>
<keyword evidence="2" id="KW-1133">Transmembrane helix</keyword>
<accession>A0A423SRA6</accession>
<feature type="compositionally biased region" description="Low complexity" evidence="1">
    <location>
        <begin position="316"/>
        <end position="334"/>
    </location>
</feature>
<keyword evidence="4" id="KW-1185">Reference proteome</keyword>
<feature type="region of interest" description="Disordered" evidence="1">
    <location>
        <begin position="382"/>
        <end position="417"/>
    </location>
</feature>
<keyword evidence="2" id="KW-0812">Transmembrane</keyword>
<dbReference type="AlphaFoldDB" id="A0A423SRA6"/>
<evidence type="ECO:0000313" key="4">
    <source>
        <dbReference type="Proteomes" id="UP000283509"/>
    </source>
</evidence>
<proteinExistence type="predicted"/>
<reference evidence="3 4" key="2">
    <citation type="submission" date="2019-01" db="EMBL/GenBank/DDBJ databases">
        <title>The decoding of complex shrimp genome reveals the adaptation for benthos swimmer, frequently molting mechanism and breeding impact on genome.</title>
        <authorList>
            <person name="Sun Y."/>
            <person name="Gao Y."/>
            <person name="Yu Y."/>
        </authorList>
    </citation>
    <scope>NUCLEOTIDE SEQUENCE [LARGE SCALE GENOMIC DNA]</scope>
    <source>
        <tissue evidence="3">Muscle</tissue>
    </source>
</reference>
<feature type="compositionally biased region" description="Basic residues" evidence="1">
    <location>
        <begin position="403"/>
        <end position="412"/>
    </location>
</feature>
<feature type="region of interest" description="Disordered" evidence="1">
    <location>
        <begin position="316"/>
        <end position="366"/>
    </location>
</feature>
<evidence type="ECO:0000256" key="2">
    <source>
        <dbReference type="SAM" id="Phobius"/>
    </source>
</evidence>
<protein>
    <submittedName>
        <fullName evidence="3">Uncharacterized protein</fullName>
    </submittedName>
</protein>
<feature type="region of interest" description="Disordered" evidence="1">
    <location>
        <begin position="200"/>
        <end position="237"/>
    </location>
</feature>
<sequence length="537" mass="57254">MTAFSDCSALPMLARARTKSLARLFISSAGSAQGVSSCSTSMGSSAEASGWSFTGASSSRPPSRGFFFYGVVFLYGVFFFYGVVSSSTGVFFFFTGSSFPPVRGRLPPVRGRRPPVRGRRPPCYGSSVLLYGVVLLSGVVCPPVRGSSSFLYGRRPSLYGVRRSLLYRGLRPPVRGRSSSLYGVVVSCTGSVVLAVRGRTGGRRPSCTGRRPPVRGASSNGVCPPGTGSSSSCTGSSSSCTGRSSCTGSSSSCTRVLLLVRGRPPVRVVLLLCRPPPVRGRRPPCRSSLLYGVVVLLYGSSYGSSSSSCTGSSSSCTGSSSSCTGSYGSSSPSCRGRRRPPVRGRRPPVRGRRPPVRGRRPPVRGRRPPVRVVVLLYGRRPPVRSTGSSSSCTGRVLCTGRRPPVRGRRPPVRGRPPPEVGLEALHALLELGRRQRGEALVLEVLEQTLGVFFYGVFFFLRGLLRVRPPSRGLLLRLRRLHHGVCGRRAFVHFHGLVVGAVAVQGRRHALRALACGVQLGRLGFFLVQGGNLEANSQ</sequence>
<comment type="caution">
    <text evidence="3">The sequence shown here is derived from an EMBL/GenBank/DDBJ whole genome shotgun (WGS) entry which is preliminary data.</text>
</comment>
<dbReference type="EMBL" id="QCYY01002890">
    <property type="protein sequence ID" value="ROT66762.1"/>
    <property type="molecule type" value="Genomic_DNA"/>
</dbReference>
<feature type="transmembrane region" description="Helical" evidence="2">
    <location>
        <begin position="66"/>
        <end position="94"/>
    </location>
</feature>
<evidence type="ECO:0000313" key="3">
    <source>
        <dbReference type="EMBL" id="ROT66762.1"/>
    </source>
</evidence>
<keyword evidence="2" id="KW-0472">Membrane</keyword>
<gene>
    <name evidence="3" type="ORF">C7M84_015188</name>
</gene>
<feature type="compositionally biased region" description="Low complexity" evidence="1">
    <location>
        <begin position="382"/>
        <end position="402"/>
    </location>
</feature>
<organism evidence="3 4">
    <name type="scientific">Penaeus vannamei</name>
    <name type="common">Whiteleg shrimp</name>
    <name type="synonym">Litopenaeus vannamei</name>
    <dbReference type="NCBI Taxonomy" id="6689"/>
    <lineage>
        <taxon>Eukaryota</taxon>
        <taxon>Metazoa</taxon>
        <taxon>Ecdysozoa</taxon>
        <taxon>Arthropoda</taxon>
        <taxon>Crustacea</taxon>
        <taxon>Multicrustacea</taxon>
        <taxon>Malacostraca</taxon>
        <taxon>Eumalacostraca</taxon>
        <taxon>Eucarida</taxon>
        <taxon>Decapoda</taxon>
        <taxon>Dendrobranchiata</taxon>
        <taxon>Penaeoidea</taxon>
        <taxon>Penaeidae</taxon>
        <taxon>Penaeus</taxon>
    </lineage>
</organism>